<dbReference type="InterPro" id="IPR016166">
    <property type="entry name" value="FAD-bd_PCMH"/>
</dbReference>
<dbReference type="Gene3D" id="3.30.465.10">
    <property type="match status" value="1"/>
</dbReference>
<dbReference type="GeneID" id="98170867"/>
<dbReference type="InterPro" id="IPR012951">
    <property type="entry name" value="BBE"/>
</dbReference>
<comment type="similarity">
    <text evidence="2">Belongs to the oxygen-dependent FAD-linked oxidoreductase family.</text>
</comment>
<evidence type="ECO:0000259" key="6">
    <source>
        <dbReference type="PROSITE" id="PS51387"/>
    </source>
</evidence>
<dbReference type="EMBL" id="BAAFSV010000001">
    <property type="protein sequence ID" value="GAB1309912.1"/>
    <property type="molecule type" value="Genomic_DNA"/>
</dbReference>
<keyword evidence="8" id="KW-1185">Reference proteome</keyword>
<dbReference type="InterPro" id="IPR036318">
    <property type="entry name" value="FAD-bd_PCMH-like_sf"/>
</dbReference>
<keyword evidence="5" id="KW-0560">Oxidoreductase</keyword>
<comment type="caution">
    <text evidence="7">The sequence shown here is derived from an EMBL/GenBank/DDBJ whole genome shotgun (WGS) entry which is preliminary data.</text>
</comment>
<evidence type="ECO:0000313" key="8">
    <source>
        <dbReference type="Proteomes" id="UP001628179"/>
    </source>
</evidence>
<sequence>MSDVTIKALHCLNDELPNGEVVFRGTTEYEAAVWIGNLLYRMISPLAIVIVKSVEEIQKTISFAKAHELQLTVKNGGHSYAAYCLNQDGIVLDISLMRKVTIDTENMTVTMQGGAIWKDVYAKLAECDPTNLVIGGQCPTVGVSGFTLGGGLSPFSRSYGLGVDSVSEMTIVTADGNVVTVKSTDTEEDKKDLFWAVRGGGGGNFGVTVSIVSQLHKLNDSNGAVVCGSLSWQISRPEKRKDFLKMMETFNKTKWPCELSVDALWRSDNGGDLVGDMTILYNGPMTRCLPLIEPLLAYAPDVNLREMKWMDWIQMEMQTGFGIRSKIYHHHSSFIFPHGAIDGKFVDTVLCLLEEAKEILSNKDLFPGLADGDGTSRQSVHFLWDHIGGNTSTKSPTDTAFFWREGEYAANIKFSWSHPSQTEVMRRFEQKCKHMLAPYTVQGKAAYLNYIDDTQANWQEAYYGDNYERLVAIKKKWDPDCFWRFHQSIGSEGQYVVSELETETRALAVSAPPAGGDIPRRWQEFSVKNPLTIQSAGGDVNNILLANMATRKAEGNI</sequence>
<accession>A0ABQ0FWN1</accession>
<gene>
    <name evidence="7" type="ORF">MFIFM68171_00122</name>
</gene>
<organism evidence="7 8">
    <name type="scientific">Madurella fahalii</name>
    <dbReference type="NCBI Taxonomy" id="1157608"/>
    <lineage>
        <taxon>Eukaryota</taxon>
        <taxon>Fungi</taxon>
        <taxon>Dikarya</taxon>
        <taxon>Ascomycota</taxon>
        <taxon>Pezizomycotina</taxon>
        <taxon>Sordariomycetes</taxon>
        <taxon>Sordariomycetidae</taxon>
        <taxon>Sordariales</taxon>
        <taxon>Sordariales incertae sedis</taxon>
        <taxon>Madurella</taxon>
    </lineage>
</organism>
<dbReference type="InterPro" id="IPR006094">
    <property type="entry name" value="Oxid_FAD_bind_N"/>
</dbReference>
<dbReference type="PROSITE" id="PS51387">
    <property type="entry name" value="FAD_PCMH"/>
    <property type="match status" value="1"/>
</dbReference>
<evidence type="ECO:0000256" key="1">
    <source>
        <dbReference type="ARBA" id="ARBA00001974"/>
    </source>
</evidence>
<evidence type="ECO:0000256" key="4">
    <source>
        <dbReference type="ARBA" id="ARBA00022827"/>
    </source>
</evidence>
<dbReference type="Gene3D" id="3.30.43.10">
    <property type="entry name" value="Uridine Diphospho-n-acetylenolpyruvylglucosamine Reductase, domain 2"/>
    <property type="match status" value="1"/>
</dbReference>
<evidence type="ECO:0000256" key="3">
    <source>
        <dbReference type="ARBA" id="ARBA00022630"/>
    </source>
</evidence>
<dbReference type="SUPFAM" id="SSF56176">
    <property type="entry name" value="FAD-binding/transporter-associated domain-like"/>
    <property type="match status" value="1"/>
</dbReference>
<name>A0ABQ0FWN1_9PEZI</name>
<keyword evidence="4" id="KW-0274">FAD</keyword>
<dbReference type="RefSeq" id="XP_070911645.1">
    <property type="nucleotide sequence ID" value="XM_071055544.1"/>
</dbReference>
<dbReference type="Pfam" id="PF01565">
    <property type="entry name" value="FAD_binding_4"/>
    <property type="match status" value="1"/>
</dbReference>
<dbReference type="PANTHER" id="PTHR42973:SF39">
    <property type="entry name" value="FAD-BINDING PCMH-TYPE DOMAIN-CONTAINING PROTEIN"/>
    <property type="match status" value="1"/>
</dbReference>
<proteinExistence type="inferred from homology"/>
<feature type="domain" description="FAD-binding PCMH-type" evidence="6">
    <location>
        <begin position="41"/>
        <end position="218"/>
    </location>
</feature>
<dbReference type="InterPro" id="IPR050416">
    <property type="entry name" value="FAD-linked_Oxidoreductase"/>
</dbReference>
<evidence type="ECO:0000313" key="7">
    <source>
        <dbReference type="EMBL" id="GAB1309912.1"/>
    </source>
</evidence>
<dbReference type="InterPro" id="IPR016167">
    <property type="entry name" value="FAD-bd_PCMH_sub1"/>
</dbReference>
<dbReference type="Pfam" id="PF08031">
    <property type="entry name" value="BBE"/>
    <property type="match status" value="1"/>
</dbReference>
<comment type="cofactor">
    <cofactor evidence="1">
        <name>FAD</name>
        <dbReference type="ChEBI" id="CHEBI:57692"/>
    </cofactor>
</comment>
<keyword evidence="3" id="KW-0285">Flavoprotein</keyword>
<dbReference type="PANTHER" id="PTHR42973">
    <property type="entry name" value="BINDING OXIDOREDUCTASE, PUTATIVE (AFU_ORTHOLOGUE AFUA_1G17690)-RELATED"/>
    <property type="match status" value="1"/>
</dbReference>
<evidence type="ECO:0000256" key="5">
    <source>
        <dbReference type="ARBA" id="ARBA00023002"/>
    </source>
</evidence>
<protein>
    <submittedName>
        <fullName evidence="7">Inactive tetrahydrocannabinolic acid synthase</fullName>
    </submittedName>
</protein>
<dbReference type="Gene3D" id="3.40.462.20">
    <property type="match status" value="1"/>
</dbReference>
<dbReference type="InterPro" id="IPR016169">
    <property type="entry name" value="FAD-bd_PCMH_sub2"/>
</dbReference>
<evidence type="ECO:0000256" key="2">
    <source>
        <dbReference type="ARBA" id="ARBA00005466"/>
    </source>
</evidence>
<dbReference type="Proteomes" id="UP001628179">
    <property type="component" value="Unassembled WGS sequence"/>
</dbReference>
<reference evidence="7 8" key="1">
    <citation type="submission" date="2024-09" db="EMBL/GenBank/DDBJ databases">
        <title>Itraconazole resistance in Madurella fahalii resulting from another homologue of gene encoding cytochrome P450 14-alpha sterol demethylase (CYP51).</title>
        <authorList>
            <person name="Yoshioka I."/>
            <person name="Fahal A.H."/>
            <person name="Kaneko S."/>
            <person name="Yaguchi T."/>
        </authorList>
    </citation>
    <scope>NUCLEOTIDE SEQUENCE [LARGE SCALE GENOMIC DNA]</scope>
    <source>
        <strain evidence="7 8">IFM 68171</strain>
    </source>
</reference>